<evidence type="ECO:0000313" key="2">
    <source>
        <dbReference type="Proteomes" id="UP001600888"/>
    </source>
</evidence>
<protein>
    <submittedName>
        <fullName evidence="1">Uncharacterized protein</fullName>
    </submittedName>
</protein>
<reference evidence="1 2" key="1">
    <citation type="submission" date="2024-03" db="EMBL/GenBank/DDBJ databases">
        <title>A high-quality draft genome sequence of Diaporthe vaccinii, a causative agent of upright dieback and viscid rot disease in cranberry plants.</title>
        <authorList>
            <person name="Sarrasin M."/>
            <person name="Lang B.F."/>
            <person name="Burger G."/>
        </authorList>
    </citation>
    <scope>NUCLEOTIDE SEQUENCE [LARGE SCALE GENOMIC DNA]</scope>
    <source>
        <strain evidence="1 2">IS7</strain>
    </source>
</reference>
<dbReference type="Proteomes" id="UP001600888">
    <property type="component" value="Unassembled WGS sequence"/>
</dbReference>
<evidence type="ECO:0000313" key="1">
    <source>
        <dbReference type="EMBL" id="KAL2273195.1"/>
    </source>
</evidence>
<keyword evidence="2" id="KW-1185">Reference proteome</keyword>
<dbReference type="EMBL" id="JBAWTH010000195">
    <property type="protein sequence ID" value="KAL2273195.1"/>
    <property type="molecule type" value="Genomic_DNA"/>
</dbReference>
<comment type="caution">
    <text evidence="1">The sequence shown here is derived from an EMBL/GenBank/DDBJ whole genome shotgun (WGS) entry which is preliminary data.</text>
</comment>
<organism evidence="1 2">
    <name type="scientific">Diaporthe vaccinii</name>
    <dbReference type="NCBI Taxonomy" id="105482"/>
    <lineage>
        <taxon>Eukaryota</taxon>
        <taxon>Fungi</taxon>
        <taxon>Dikarya</taxon>
        <taxon>Ascomycota</taxon>
        <taxon>Pezizomycotina</taxon>
        <taxon>Sordariomycetes</taxon>
        <taxon>Sordariomycetidae</taxon>
        <taxon>Diaporthales</taxon>
        <taxon>Diaporthaceae</taxon>
        <taxon>Diaporthe</taxon>
        <taxon>Diaporthe eres species complex</taxon>
    </lineage>
</organism>
<sequence>MSTKTFEGDKTKLFRHGYDSFRKAVFESKCYICCRVWESLTEEQKKVASRPQFMGIEYHLSLWNAGDSDGEASLTVASITFTWDDDLYDCEDYTEPGGLVVEEVGNFAALNPAIGPCL</sequence>
<name>A0ABR4DSY5_9PEZI</name>
<gene>
    <name evidence="1" type="ORF">FJTKL_04868</name>
</gene>
<proteinExistence type="predicted"/>
<accession>A0ABR4DSY5</accession>